<keyword evidence="3" id="KW-1185">Reference proteome</keyword>
<evidence type="ECO:0000256" key="1">
    <source>
        <dbReference type="SAM" id="MobiDB-lite"/>
    </source>
</evidence>
<evidence type="ECO:0000313" key="3">
    <source>
        <dbReference type="Proteomes" id="UP001439008"/>
    </source>
</evidence>
<feature type="region of interest" description="Disordered" evidence="1">
    <location>
        <begin position="98"/>
        <end position="127"/>
    </location>
</feature>
<protein>
    <submittedName>
        <fullName evidence="2">Uncharacterized protein</fullName>
    </submittedName>
</protein>
<dbReference type="Proteomes" id="UP001439008">
    <property type="component" value="Unassembled WGS sequence"/>
</dbReference>
<dbReference type="EMBL" id="JBDODL010005779">
    <property type="protein sequence ID" value="MES1923352.1"/>
    <property type="molecule type" value="Genomic_DNA"/>
</dbReference>
<evidence type="ECO:0000313" key="2">
    <source>
        <dbReference type="EMBL" id="MES1923352.1"/>
    </source>
</evidence>
<gene>
    <name evidence="2" type="ORF">MHBO_004916</name>
</gene>
<sequence>MTQCGIQVNEDTFTTDTQDIENTFILPDSNITSTDHRTQIHQAHQSTNQNGLGAKTDEAVALGDIVISGLDDFIQRMRTPQVSTLKADYDEAKLDSDIDSANSSMSCSEDGADGERVRKNCKKKEKG</sequence>
<accession>A0ABV2AUM7</accession>
<organism evidence="2 3">
    <name type="scientific">Bonamia ostreae</name>
    <dbReference type="NCBI Taxonomy" id="126728"/>
    <lineage>
        <taxon>Eukaryota</taxon>
        <taxon>Sar</taxon>
        <taxon>Rhizaria</taxon>
        <taxon>Endomyxa</taxon>
        <taxon>Ascetosporea</taxon>
        <taxon>Haplosporida</taxon>
        <taxon>Bonamia</taxon>
    </lineage>
</organism>
<name>A0ABV2AUM7_9EUKA</name>
<reference evidence="2 3" key="1">
    <citation type="journal article" date="2024" name="BMC Biol.">
        <title>Comparative genomics of Ascetosporea gives new insight into the evolutionary basis for animal parasitism in Rhizaria.</title>
        <authorList>
            <person name="Hiltunen Thoren M."/>
            <person name="Onut-Brannstrom I."/>
            <person name="Alfjorden A."/>
            <person name="Peckova H."/>
            <person name="Swords F."/>
            <person name="Hooper C."/>
            <person name="Holzer A.S."/>
            <person name="Bass D."/>
            <person name="Burki F."/>
        </authorList>
    </citation>
    <scope>NUCLEOTIDE SEQUENCE [LARGE SCALE GENOMIC DNA]</scope>
    <source>
        <strain evidence="2">20-A016</strain>
    </source>
</reference>
<proteinExistence type="predicted"/>
<comment type="caution">
    <text evidence="2">The sequence shown here is derived from an EMBL/GenBank/DDBJ whole genome shotgun (WGS) entry which is preliminary data.</text>
</comment>